<feature type="domain" description="Ubiquitin-like" evidence="3">
    <location>
        <begin position="26"/>
        <end position="95"/>
    </location>
</feature>
<dbReference type="Pfam" id="PF00627">
    <property type="entry name" value="UBA"/>
    <property type="match status" value="1"/>
</dbReference>
<evidence type="ECO:0000259" key="2">
    <source>
        <dbReference type="PROSITE" id="PS50030"/>
    </source>
</evidence>
<dbReference type="InterPro" id="IPR015496">
    <property type="entry name" value="Ubiquilin"/>
</dbReference>
<dbReference type="SMART" id="SM00165">
    <property type="entry name" value="UBA"/>
    <property type="match status" value="1"/>
</dbReference>
<evidence type="ECO:0000313" key="5">
    <source>
        <dbReference type="Proteomes" id="UP000604825"/>
    </source>
</evidence>
<feature type="compositionally biased region" description="Polar residues" evidence="1">
    <location>
        <begin position="268"/>
        <end position="279"/>
    </location>
</feature>
<comment type="caution">
    <text evidence="4">The sequence shown here is derived from an EMBL/GenBank/DDBJ whole genome shotgun (WGS) entry which is preliminary data.</text>
</comment>
<dbReference type="PROSITE" id="PS50053">
    <property type="entry name" value="UBIQUITIN_2"/>
    <property type="match status" value="1"/>
</dbReference>
<proteinExistence type="predicted"/>
<feature type="compositionally biased region" description="Low complexity" evidence="1">
    <location>
        <begin position="284"/>
        <end position="314"/>
    </location>
</feature>
<dbReference type="SMART" id="SM00727">
    <property type="entry name" value="STI1"/>
    <property type="match status" value="4"/>
</dbReference>
<feature type="region of interest" description="Disordered" evidence="1">
    <location>
        <begin position="103"/>
        <end position="133"/>
    </location>
</feature>
<dbReference type="PANTHER" id="PTHR10677:SF3">
    <property type="entry name" value="FI07626P-RELATED"/>
    <property type="match status" value="1"/>
</dbReference>
<dbReference type="GO" id="GO:0005829">
    <property type="term" value="C:cytosol"/>
    <property type="evidence" value="ECO:0007669"/>
    <property type="project" value="TreeGrafter"/>
</dbReference>
<dbReference type="InterPro" id="IPR006636">
    <property type="entry name" value="STI1_HS-bd"/>
</dbReference>
<reference evidence="4" key="1">
    <citation type="submission" date="2020-10" db="EMBL/GenBank/DDBJ databases">
        <authorList>
            <person name="Han B."/>
            <person name="Lu T."/>
            <person name="Zhao Q."/>
            <person name="Huang X."/>
            <person name="Zhao Y."/>
        </authorList>
    </citation>
    <scope>NUCLEOTIDE SEQUENCE</scope>
</reference>
<dbReference type="CDD" id="cd16106">
    <property type="entry name" value="Ubl_Dsk2p_like"/>
    <property type="match status" value="1"/>
</dbReference>
<dbReference type="SUPFAM" id="SSF54236">
    <property type="entry name" value="Ubiquitin-like"/>
    <property type="match status" value="1"/>
</dbReference>
<dbReference type="Gene3D" id="1.10.8.10">
    <property type="entry name" value="DNA helicase RuvA subunit, C-terminal domain"/>
    <property type="match status" value="1"/>
</dbReference>
<dbReference type="InterPro" id="IPR029071">
    <property type="entry name" value="Ubiquitin-like_domsf"/>
</dbReference>
<dbReference type="FunFam" id="1.10.260.100:FF:000005">
    <property type="entry name" value="Ubiquitin domain-containing protein DSK2b"/>
    <property type="match status" value="1"/>
</dbReference>
<feature type="region of interest" description="Disordered" evidence="1">
    <location>
        <begin position="268"/>
        <end position="352"/>
    </location>
</feature>
<feature type="compositionally biased region" description="Gly residues" evidence="1">
    <location>
        <begin position="122"/>
        <end position="133"/>
    </location>
</feature>
<dbReference type="PROSITE" id="PS50030">
    <property type="entry name" value="UBA"/>
    <property type="match status" value="1"/>
</dbReference>
<dbReference type="AlphaFoldDB" id="A0A811MQ22"/>
<dbReference type="Pfam" id="PF00240">
    <property type="entry name" value="ubiquitin"/>
    <property type="match status" value="1"/>
</dbReference>
<protein>
    <submittedName>
        <fullName evidence="4">Uncharacterized protein</fullName>
    </submittedName>
</protein>
<dbReference type="PANTHER" id="PTHR10677">
    <property type="entry name" value="UBIQUILIN"/>
    <property type="match status" value="1"/>
</dbReference>
<dbReference type="SUPFAM" id="SSF46934">
    <property type="entry name" value="UBA-like"/>
    <property type="match status" value="1"/>
</dbReference>
<organism evidence="4 5">
    <name type="scientific">Miscanthus lutarioriparius</name>
    <dbReference type="NCBI Taxonomy" id="422564"/>
    <lineage>
        <taxon>Eukaryota</taxon>
        <taxon>Viridiplantae</taxon>
        <taxon>Streptophyta</taxon>
        <taxon>Embryophyta</taxon>
        <taxon>Tracheophyta</taxon>
        <taxon>Spermatophyta</taxon>
        <taxon>Magnoliopsida</taxon>
        <taxon>Liliopsida</taxon>
        <taxon>Poales</taxon>
        <taxon>Poaceae</taxon>
        <taxon>PACMAD clade</taxon>
        <taxon>Panicoideae</taxon>
        <taxon>Andropogonodae</taxon>
        <taxon>Andropogoneae</taxon>
        <taxon>Saccharinae</taxon>
        <taxon>Miscanthus</taxon>
    </lineage>
</organism>
<dbReference type="FunFam" id="3.10.20.90:FF:000183">
    <property type="entry name" value="Ubiquitin domain-containing protein DSK2b"/>
    <property type="match status" value="1"/>
</dbReference>
<dbReference type="Proteomes" id="UP000604825">
    <property type="component" value="Unassembled WGS sequence"/>
</dbReference>
<feature type="domain" description="UBA" evidence="2">
    <location>
        <begin position="532"/>
        <end position="576"/>
    </location>
</feature>
<dbReference type="OrthoDB" id="267397at2759"/>
<feature type="compositionally biased region" description="Low complexity" evidence="1">
    <location>
        <begin position="103"/>
        <end position="121"/>
    </location>
</feature>
<feature type="compositionally biased region" description="Polar residues" evidence="1">
    <location>
        <begin position="323"/>
        <end position="342"/>
    </location>
</feature>
<feature type="region of interest" description="Disordered" evidence="1">
    <location>
        <begin position="485"/>
        <end position="508"/>
    </location>
</feature>
<gene>
    <name evidence="4" type="ORF">NCGR_LOCUS7733</name>
</gene>
<dbReference type="GO" id="GO:0005634">
    <property type="term" value="C:nucleus"/>
    <property type="evidence" value="ECO:0007669"/>
    <property type="project" value="UniProtKB-ARBA"/>
</dbReference>
<dbReference type="Gene3D" id="3.10.20.90">
    <property type="entry name" value="Phosphatidylinositol 3-kinase Catalytic Subunit, Chain A, domain 1"/>
    <property type="match status" value="1"/>
</dbReference>
<evidence type="ECO:0000256" key="1">
    <source>
        <dbReference type="SAM" id="MobiDB-lite"/>
    </source>
</evidence>
<feature type="compositionally biased region" description="Polar residues" evidence="1">
    <location>
        <begin position="493"/>
        <end position="508"/>
    </location>
</feature>
<dbReference type="Gene3D" id="1.10.260.100">
    <property type="match status" value="1"/>
</dbReference>
<keyword evidence="5" id="KW-1185">Reference proteome</keyword>
<name>A0A811MQ22_9POAL</name>
<evidence type="ECO:0000313" key="4">
    <source>
        <dbReference type="EMBL" id="CAD6211856.1"/>
    </source>
</evidence>
<dbReference type="FunFam" id="1.10.8.10:FF:000042">
    <property type="entry name" value="Ubiquitin domain-containing protein DSK2b"/>
    <property type="match status" value="1"/>
</dbReference>
<dbReference type="InterPro" id="IPR000626">
    <property type="entry name" value="Ubiquitin-like_dom"/>
</dbReference>
<dbReference type="InterPro" id="IPR009060">
    <property type="entry name" value="UBA-like_sf"/>
</dbReference>
<dbReference type="Pfam" id="PF23195">
    <property type="entry name" value="UBQLN1"/>
    <property type="match status" value="2"/>
</dbReference>
<dbReference type="EMBL" id="CAJGYO010000002">
    <property type="protein sequence ID" value="CAD6211856.1"/>
    <property type="molecule type" value="Genomic_DNA"/>
</dbReference>
<dbReference type="CDD" id="cd14399">
    <property type="entry name" value="UBA_PLICs"/>
    <property type="match status" value="1"/>
</dbReference>
<feature type="compositionally biased region" description="Low complexity" evidence="1">
    <location>
        <begin position="11"/>
        <end position="20"/>
    </location>
</feature>
<feature type="region of interest" description="Disordered" evidence="1">
    <location>
        <begin position="1"/>
        <end position="20"/>
    </location>
</feature>
<dbReference type="InterPro" id="IPR015940">
    <property type="entry name" value="UBA"/>
</dbReference>
<evidence type="ECO:0000259" key="3">
    <source>
        <dbReference type="PROSITE" id="PS50053"/>
    </source>
</evidence>
<dbReference type="GO" id="GO:0031593">
    <property type="term" value="F:polyubiquitin modification-dependent protein binding"/>
    <property type="evidence" value="ECO:0007669"/>
    <property type="project" value="TreeGrafter"/>
</dbReference>
<dbReference type="SMART" id="SM00213">
    <property type="entry name" value="UBQ"/>
    <property type="match status" value="1"/>
</dbReference>
<dbReference type="GO" id="GO:0006511">
    <property type="term" value="P:ubiquitin-dependent protein catabolic process"/>
    <property type="evidence" value="ECO:0007669"/>
    <property type="project" value="TreeGrafter"/>
</dbReference>
<accession>A0A811MQ22</accession>
<feature type="compositionally biased region" description="Gly residues" evidence="1">
    <location>
        <begin position="1"/>
        <end position="10"/>
    </location>
</feature>
<sequence>MASGGEGAGSGESPPAASVEAAAGEATLHIRCANGSKFTVQTYLGATVGAFKEVVAGSCDVPAPQQRLIYKGRILKDEQTLESYGIETDHTIHLVRGVAPPAASSAPAAASPLASSTPSSGPAGGLGGLFPGLGAPGSGRPSGIFGSGFPELEQVEQHLSQNPNLMREIMNMPAMQNLMNNPDLIRNMIMSNPQMREIMDRNPDLAHVLNDPSVLRQTLEAARNPEIMREMMRNTDRAMSNIESSPEGFNMLRRMYETVQEPLLNATTMGEGNTASNPFSALLGNQGSNQPGQGQPATNAPTTGSESTTGTPAPNTNPLPNPWSTNAGSAQGATRSSASGNARTGASGGVGGTGATGGLGGLGSPDLSSLLGGLAGNPRTGAAGGLGGLGSPDLGSMLGGSPDVSLFNQMLQNPAMMQMMQSIMSDPQTMNQLLNFNPNTRNLMESNTQMREMLQNPEFLRQLTSPETLQQLLSFQQSLLGQFGQLQPSQSGNNAGSATGTRGNPSLDTLMSMLSGLGSGGGLGVPNTSNVPPEELYATQLTQLQEMGFIDTAENIQALVATAGNVHAAVERLLGNLGQ</sequence>